<accession>A0A9X3N572</accession>
<dbReference type="Proteomes" id="UP001147653">
    <property type="component" value="Unassembled WGS sequence"/>
</dbReference>
<dbReference type="RefSeq" id="WP_270022935.1">
    <property type="nucleotide sequence ID" value="NZ_JAPDDP010000001.1"/>
</dbReference>
<protein>
    <submittedName>
        <fullName evidence="1">Uncharacterized protein</fullName>
    </submittedName>
</protein>
<evidence type="ECO:0000313" key="2">
    <source>
        <dbReference type="Proteomes" id="UP001147653"/>
    </source>
</evidence>
<dbReference type="AlphaFoldDB" id="A0A9X3N572"/>
<reference evidence="1" key="1">
    <citation type="submission" date="2022-10" db="EMBL/GenBank/DDBJ databases">
        <title>The WGS of Solirubrobacter phytolaccae KCTC 29190.</title>
        <authorList>
            <person name="Jiang Z."/>
        </authorList>
    </citation>
    <scope>NUCLEOTIDE SEQUENCE</scope>
    <source>
        <strain evidence="1">KCTC 29190</strain>
    </source>
</reference>
<dbReference type="EMBL" id="JAPDDP010000001">
    <property type="protein sequence ID" value="MDA0178680.1"/>
    <property type="molecule type" value="Genomic_DNA"/>
</dbReference>
<proteinExistence type="predicted"/>
<evidence type="ECO:0000313" key="1">
    <source>
        <dbReference type="EMBL" id="MDA0178680.1"/>
    </source>
</evidence>
<gene>
    <name evidence="1" type="ORF">OJ997_00110</name>
</gene>
<sequence length="86" mass="9834">MEERWNEAVEAVVYELARHNGESPLDRGAALRRRVTELAGDLGLACAFDQLAAERRWHREERGEESESRVRARMYRAAFTATLMAA</sequence>
<keyword evidence="2" id="KW-1185">Reference proteome</keyword>
<comment type="caution">
    <text evidence="1">The sequence shown here is derived from an EMBL/GenBank/DDBJ whole genome shotgun (WGS) entry which is preliminary data.</text>
</comment>
<name>A0A9X3N572_9ACTN</name>
<organism evidence="1 2">
    <name type="scientific">Solirubrobacter phytolaccae</name>
    <dbReference type="NCBI Taxonomy" id="1404360"/>
    <lineage>
        <taxon>Bacteria</taxon>
        <taxon>Bacillati</taxon>
        <taxon>Actinomycetota</taxon>
        <taxon>Thermoleophilia</taxon>
        <taxon>Solirubrobacterales</taxon>
        <taxon>Solirubrobacteraceae</taxon>
        <taxon>Solirubrobacter</taxon>
    </lineage>
</organism>